<dbReference type="Gene3D" id="1.10.132.60">
    <property type="entry name" value="DNA polymerase family B, C-terminal domain"/>
    <property type="match status" value="1"/>
</dbReference>
<comment type="catalytic activity">
    <reaction evidence="6">
        <text>DNA(n) + a 2'-deoxyribonucleoside 5'-triphosphate = DNA(n+1) + diphosphate</text>
        <dbReference type="Rhea" id="RHEA:22508"/>
        <dbReference type="Rhea" id="RHEA-COMP:17339"/>
        <dbReference type="Rhea" id="RHEA-COMP:17340"/>
        <dbReference type="ChEBI" id="CHEBI:33019"/>
        <dbReference type="ChEBI" id="CHEBI:61560"/>
        <dbReference type="ChEBI" id="CHEBI:173112"/>
        <dbReference type="EC" id="2.7.7.7"/>
    </reaction>
</comment>
<dbReference type="GO" id="GO:0006261">
    <property type="term" value="P:DNA-templated DNA replication"/>
    <property type="evidence" value="ECO:0007669"/>
    <property type="project" value="TreeGrafter"/>
</dbReference>
<dbReference type="Gene3D" id="3.90.1600.10">
    <property type="entry name" value="Palm domain of DNA polymerase"/>
    <property type="match status" value="1"/>
</dbReference>
<dbReference type="InterPro" id="IPR042087">
    <property type="entry name" value="DNA_pol_B_thumb"/>
</dbReference>
<organism evidence="8 9">
    <name type="scientific">Methanogenium organophilum</name>
    <dbReference type="NCBI Taxonomy" id="2199"/>
    <lineage>
        <taxon>Archaea</taxon>
        <taxon>Methanobacteriati</taxon>
        <taxon>Methanobacteriota</taxon>
        <taxon>Stenosarchaea group</taxon>
        <taxon>Methanomicrobia</taxon>
        <taxon>Methanomicrobiales</taxon>
        <taxon>Methanomicrobiaceae</taxon>
        <taxon>Methanogenium</taxon>
    </lineage>
</organism>
<evidence type="ECO:0000256" key="1">
    <source>
        <dbReference type="ARBA" id="ARBA00012417"/>
    </source>
</evidence>
<keyword evidence="5" id="KW-0238">DNA-binding</keyword>
<dbReference type="GO" id="GO:0003887">
    <property type="term" value="F:DNA-directed DNA polymerase activity"/>
    <property type="evidence" value="ECO:0007669"/>
    <property type="project" value="UniProtKB-KW"/>
</dbReference>
<accession>A0A9X9T7Z1</accession>
<proteinExistence type="predicted"/>
<reference evidence="8" key="1">
    <citation type="submission" date="2022-11" db="EMBL/GenBank/DDBJ databases">
        <title>Complete genome sequence of Methanogenium organophilum DSM 3596.</title>
        <authorList>
            <person name="Chen S.-C."/>
            <person name="Lai S.-J."/>
            <person name="You Y.-T."/>
        </authorList>
    </citation>
    <scope>NUCLEOTIDE SEQUENCE</scope>
    <source>
        <strain evidence="8">DSM 3596</strain>
    </source>
</reference>
<dbReference type="GeneID" id="76835614"/>
<keyword evidence="4 8" id="KW-0239">DNA-directed DNA polymerase</keyword>
<dbReference type="GO" id="GO:0000166">
    <property type="term" value="F:nucleotide binding"/>
    <property type="evidence" value="ECO:0007669"/>
    <property type="project" value="InterPro"/>
</dbReference>
<sequence length="661" mass="74124">MAVNPISSWIFDITSTPRGITLWTKAGGHVDAITREFRPPFYCTLTDETAHWEMVDALTEKYGAYPCTFQTIYGEERGYCIHASRDVAEEIERQTQFSASLYNVDLQKSQLYCAAKGCLPCSTGTQSPFSAETTHPLTTITIRPAGRPETTRTLTDVQVTGRRSHLLRGSEPSVVHDLFTVITDEDPDLMLFHSIDRWADRILAASEKAGIPCALSRTGRYRRLREMSYTSYGQMRHRPPALIPEGRVLIDTDASFMYRTGGLAGVFLASRLTGIPPNLTSRFTPGTIISSYECSEALKRGIAIPFRKNDAEATRNCRDVRLDDRGGLILQPVPGLYGAASQIDFTSFYPSIIVNYNISPETLADPEKDGFLPAVIDPLLKFRIKMKAKKREDPHYAGMDAVLKWMLVTCFGYTGYKNARFGRIEMHEKITAISADILGSVKRMAEEMGYTVLHGIVDCLWVQGGDGTDLKKRIEEVTAIPTEQEDYDWLVFLPQKDGSGSYTNYFGRLADGTMKLRGVAAQRRDTPPYVCAMQEACFSLMAEAASPDELAGYEEPVTALYRSYRDSMTDAPASSFVIHRRLSKTAYQNNSISAAVVRMYRAEGVPPEPGMDVEYLVQDARTKTVVPGWRAKNPDYSYYAALLEKAWREVYFPFQWINKHA</sequence>
<dbReference type="Gene3D" id="1.10.287.690">
    <property type="entry name" value="Helix hairpin bin"/>
    <property type="match status" value="1"/>
</dbReference>
<gene>
    <name evidence="8" type="ORF">OU421_10890</name>
</gene>
<dbReference type="InterPro" id="IPR043502">
    <property type="entry name" value="DNA/RNA_pol_sf"/>
</dbReference>
<name>A0A9X9T7Z1_METOG</name>
<evidence type="ECO:0000256" key="6">
    <source>
        <dbReference type="ARBA" id="ARBA00049244"/>
    </source>
</evidence>
<evidence type="ECO:0000256" key="4">
    <source>
        <dbReference type="ARBA" id="ARBA00022932"/>
    </source>
</evidence>
<keyword evidence="3 8" id="KW-0548">Nucleotidyltransferase</keyword>
<dbReference type="InterPro" id="IPR006134">
    <property type="entry name" value="DNA-dir_DNA_pol_B_multi_dom"/>
</dbReference>
<evidence type="ECO:0000256" key="2">
    <source>
        <dbReference type="ARBA" id="ARBA00022679"/>
    </source>
</evidence>
<evidence type="ECO:0000256" key="5">
    <source>
        <dbReference type="ARBA" id="ARBA00023125"/>
    </source>
</evidence>
<dbReference type="InterPro" id="IPR050240">
    <property type="entry name" value="DNA_pol_type-B"/>
</dbReference>
<keyword evidence="9" id="KW-1185">Reference proteome</keyword>
<dbReference type="InterPro" id="IPR023211">
    <property type="entry name" value="DNA_pol_palm_dom_sf"/>
</dbReference>
<evidence type="ECO:0000259" key="7">
    <source>
        <dbReference type="Pfam" id="PF00136"/>
    </source>
</evidence>
<dbReference type="EMBL" id="CP113361">
    <property type="protein sequence ID" value="WAI00911.1"/>
    <property type="molecule type" value="Genomic_DNA"/>
</dbReference>
<dbReference type="NCBIfam" id="NF004416">
    <property type="entry name" value="PRK05761.1-2"/>
    <property type="match status" value="1"/>
</dbReference>
<dbReference type="InterPro" id="IPR012337">
    <property type="entry name" value="RNaseH-like_sf"/>
</dbReference>
<dbReference type="RefSeq" id="WP_268186116.1">
    <property type="nucleotide sequence ID" value="NZ_CP113361.1"/>
</dbReference>
<dbReference type="Proteomes" id="UP001163096">
    <property type="component" value="Chromosome"/>
</dbReference>
<dbReference type="CDD" id="cd05531">
    <property type="entry name" value="POLBc_B2"/>
    <property type="match status" value="1"/>
</dbReference>
<dbReference type="EC" id="2.7.7.7" evidence="1"/>
<dbReference type="GO" id="GO:0003677">
    <property type="term" value="F:DNA binding"/>
    <property type="evidence" value="ECO:0007669"/>
    <property type="project" value="UniProtKB-KW"/>
</dbReference>
<protein>
    <recommendedName>
        <fullName evidence="1">DNA-directed DNA polymerase</fullName>
        <ecNumber evidence="1">2.7.7.7</ecNumber>
    </recommendedName>
</protein>
<dbReference type="SUPFAM" id="SSF53098">
    <property type="entry name" value="Ribonuclease H-like"/>
    <property type="match status" value="1"/>
</dbReference>
<dbReference type="KEGG" id="mou:OU421_10890"/>
<dbReference type="PANTHER" id="PTHR10322:SF23">
    <property type="entry name" value="DNA POLYMERASE DELTA CATALYTIC SUBUNIT"/>
    <property type="match status" value="1"/>
</dbReference>
<dbReference type="Pfam" id="PF00136">
    <property type="entry name" value="DNA_pol_B"/>
    <property type="match status" value="1"/>
</dbReference>
<evidence type="ECO:0000313" key="9">
    <source>
        <dbReference type="Proteomes" id="UP001163096"/>
    </source>
</evidence>
<dbReference type="SUPFAM" id="SSF56672">
    <property type="entry name" value="DNA/RNA polymerases"/>
    <property type="match status" value="1"/>
</dbReference>
<dbReference type="PANTHER" id="PTHR10322">
    <property type="entry name" value="DNA POLYMERASE CATALYTIC SUBUNIT"/>
    <property type="match status" value="1"/>
</dbReference>
<evidence type="ECO:0000256" key="3">
    <source>
        <dbReference type="ARBA" id="ARBA00022695"/>
    </source>
</evidence>
<evidence type="ECO:0000313" key="8">
    <source>
        <dbReference type="EMBL" id="WAI00911.1"/>
    </source>
</evidence>
<dbReference type="AlphaFoldDB" id="A0A9X9T7Z1"/>
<keyword evidence="2 8" id="KW-0808">Transferase</keyword>
<feature type="domain" description="DNA-directed DNA polymerase family B multifunctional" evidence="7">
    <location>
        <begin position="323"/>
        <end position="367"/>
    </location>
</feature>